<evidence type="ECO:0000313" key="2">
    <source>
        <dbReference type="EMBL" id="EDQ85633.1"/>
    </source>
</evidence>
<feature type="region of interest" description="Disordered" evidence="1">
    <location>
        <begin position="483"/>
        <end position="646"/>
    </location>
</feature>
<gene>
    <name evidence="2" type="ORF">MONBRDRAFT_11663</name>
</gene>
<dbReference type="Proteomes" id="UP000001357">
    <property type="component" value="Unassembled WGS sequence"/>
</dbReference>
<proteinExistence type="predicted"/>
<organism evidence="2 3">
    <name type="scientific">Monosiga brevicollis</name>
    <name type="common">Choanoflagellate</name>
    <dbReference type="NCBI Taxonomy" id="81824"/>
    <lineage>
        <taxon>Eukaryota</taxon>
        <taxon>Choanoflagellata</taxon>
        <taxon>Craspedida</taxon>
        <taxon>Salpingoecidae</taxon>
        <taxon>Monosiga</taxon>
    </lineage>
</organism>
<dbReference type="EMBL" id="CH991572">
    <property type="protein sequence ID" value="EDQ85633.1"/>
    <property type="molecule type" value="Genomic_DNA"/>
</dbReference>
<dbReference type="RefSeq" id="XP_001749582.1">
    <property type="nucleotide sequence ID" value="XM_001749530.1"/>
</dbReference>
<feature type="compositionally biased region" description="Polar residues" evidence="1">
    <location>
        <begin position="623"/>
        <end position="636"/>
    </location>
</feature>
<feature type="region of interest" description="Disordered" evidence="1">
    <location>
        <begin position="171"/>
        <end position="201"/>
    </location>
</feature>
<feature type="compositionally biased region" description="Low complexity" evidence="1">
    <location>
        <begin position="243"/>
        <end position="255"/>
    </location>
</feature>
<feature type="compositionally biased region" description="Low complexity" evidence="1">
    <location>
        <begin position="596"/>
        <end position="617"/>
    </location>
</feature>
<dbReference type="GeneID" id="5894887"/>
<feature type="region of interest" description="Disordered" evidence="1">
    <location>
        <begin position="116"/>
        <end position="159"/>
    </location>
</feature>
<sequence>MLATTSSTTGTYAGGTPAKLGHKTSRPSNVSMADSILSADGLVSDREAPEHEPKAAGVRPSEDDLEPKHLQSRRPTLLDGRPDLGPAQPKMSLGNVSIWSEGVYLNVHDSPIPSQRPSLIGPLANHPWNQQSLASTPRSSTDSAATQQAGPSVHDASSKCNVPLVLDPLTCNAPDLEPQPSNLSTSPGQAPRKRPGSRKERFQLKRTCSTTITTPHNPPLERTPSLKRLLSWAGRLGSKTRLDPPAAGPTAPDAALQTTVGPTDPVAPMRRRSQSLINVLAQTTTAPGHAGALERRRSSSVLSPRALEQLRRHETMDHEELLRLRATTRQPRSLQQPIIRLPNKGPDASMVINGEYVRSTDPVHRSPRASQDKGALSEHTTAAPALPAADAATSNPEPQLGRLLNTRLSALEHKAFLRHRVLNTPFTQSVYHRLHFTHDDADISADPEESRARAVDNGLCLPTTASSSAAVPAGTGARPAIFTLATPNRRPTETRQRAANTPSARRPSSPDVINPSTSPTRRKSRFGALTGGRRLSLFTRSRASPRRQSRASRMQSNASEGPEEENADAAATASSPSRRLSRFNPLANLSTRLRRPSSSSNANTTSSAGASPTNTSGLRHAENVNNALAKSPSVSLMGSVDTHEEA</sequence>
<feature type="compositionally biased region" description="Basic and acidic residues" evidence="1">
    <location>
        <begin position="43"/>
        <end position="69"/>
    </location>
</feature>
<feature type="compositionally biased region" description="Polar residues" evidence="1">
    <location>
        <begin position="179"/>
        <end position="188"/>
    </location>
</feature>
<feature type="compositionally biased region" description="Low complexity" evidence="1">
    <location>
        <begin position="1"/>
        <end position="16"/>
    </location>
</feature>
<dbReference type="KEGG" id="mbr:MONBRDRAFT_11663"/>
<feature type="region of interest" description="Disordered" evidence="1">
    <location>
        <begin position="1"/>
        <end position="92"/>
    </location>
</feature>
<feature type="region of interest" description="Disordered" evidence="1">
    <location>
        <begin position="360"/>
        <end position="380"/>
    </location>
</feature>
<name>A9V9X5_MONBE</name>
<feature type="compositionally biased region" description="Polar residues" evidence="1">
    <location>
        <begin position="127"/>
        <end position="150"/>
    </location>
</feature>
<evidence type="ECO:0000313" key="3">
    <source>
        <dbReference type="Proteomes" id="UP000001357"/>
    </source>
</evidence>
<reference evidence="2 3" key="1">
    <citation type="journal article" date="2008" name="Nature">
        <title>The genome of the choanoflagellate Monosiga brevicollis and the origin of metazoans.</title>
        <authorList>
            <consortium name="JGI Sequencing"/>
            <person name="King N."/>
            <person name="Westbrook M.J."/>
            <person name="Young S.L."/>
            <person name="Kuo A."/>
            <person name="Abedin M."/>
            <person name="Chapman J."/>
            <person name="Fairclough S."/>
            <person name="Hellsten U."/>
            <person name="Isogai Y."/>
            <person name="Letunic I."/>
            <person name="Marr M."/>
            <person name="Pincus D."/>
            <person name="Putnam N."/>
            <person name="Rokas A."/>
            <person name="Wright K.J."/>
            <person name="Zuzow R."/>
            <person name="Dirks W."/>
            <person name="Good M."/>
            <person name="Goodstein D."/>
            <person name="Lemons D."/>
            <person name="Li W."/>
            <person name="Lyons J.B."/>
            <person name="Morris A."/>
            <person name="Nichols S."/>
            <person name="Richter D.J."/>
            <person name="Salamov A."/>
            <person name="Bork P."/>
            <person name="Lim W.A."/>
            <person name="Manning G."/>
            <person name="Miller W.T."/>
            <person name="McGinnis W."/>
            <person name="Shapiro H."/>
            <person name="Tjian R."/>
            <person name="Grigoriev I.V."/>
            <person name="Rokhsar D."/>
        </authorList>
    </citation>
    <scope>NUCLEOTIDE SEQUENCE [LARGE SCALE GENOMIC DNA]</scope>
    <source>
        <strain evidence="3">MX1 / ATCC 50154</strain>
    </source>
</reference>
<dbReference type="InParanoid" id="A9V9X5"/>
<evidence type="ECO:0000256" key="1">
    <source>
        <dbReference type="SAM" id="MobiDB-lite"/>
    </source>
</evidence>
<keyword evidence="3" id="KW-1185">Reference proteome</keyword>
<feature type="region of interest" description="Disordered" evidence="1">
    <location>
        <begin position="238"/>
        <end position="266"/>
    </location>
</feature>
<accession>A9V9X5</accession>
<dbReference type="AlphaFoldDB" id="A9V9X5"/>
<protein>
    <submittedName>
        <fullName evidence="2">Uncharacterized protein</fullName>
    </submittedName>
</protein>